<dbReference type="Proteomes" id="UP000578531">
    <property type="component" value="Unassembled WGS sequence"/>
</dbReference>
<evidence type="ECO:0000313" key="1">
    <source>
        <dbReference type="EMBL" id="KAF6236354.1"/>
    </source>
</evidence>
<evidence type="ECO:0000313" key="2">
    <source>
        <dbReference type="Proteomes" id="UP000578531"/>
    </source>
</evidence>
<comment type="caution">
    <text evidence="1">The sequence shown here is derived from an EMBL/GenBank/DDBJ whole genome shotgun (WGS) entry which is preliminary data.</text>
</comment>
<gene>
    <name evidence="1" type="ORF">HO173_005445</name>
</gene>
<protein>
    <recommendedName>
        <fullName evidence="3">F-box domain-containing protein</fullName>
    </recommendedName>
</protein>
<proteinExistence type="predicted"/>
<reference evidence="1 2" key="1">
    <citation type="journal article" date="2020" name="Genomics">
        <title>Complete, high-quality genomes from long-read metagenomic sequencing of two wolf lichen thalli reveals enigmatic genome architecture.</title>
        <authorList>
            <person name="McKenzie S.K."/>
            <person name="Walston R.F."/>
            <person name="Allen J.L."/>
        </authorList>
    </citation>
    <scope>NUCLEOTIDE SEQUENCE [LARGE SCALE GENOMIC DNA]</scope>
    <source>
        <strain evidence="1">WasteWater2</strain>
    </source>
</reference>
<dbReference type="GeneID" id="59287108"/>
<dbReference type="OrthoDB" id="10681546at2759"/>
<organism evidence="1 2">
    <name type="scientific">Letharia columbiana</name>
    <dbReference type="NCBI Taxonomy" id="112416"/>
    <lineage>
        <taxon>Eukaryota</taxon>
        <taxon>Fungi</taxon>
        <taxon>Dikarya</taxon>
        <taxon>Ascomycota</taxon>
        <taxon>Pezizomycotina</taxon>
        <taxon>Lecanoromycetes</taxon>
        <taxon>OSLEUM clade</taxon>
        <taxon>Lecanoromycetidae</taxon>
        <taxon>Lecanorales</taxon>
        <taxon>Lecanorineae</taxon>
        <taxon>Parmeliaceae</taxon>
        <taxon>Letharia</taxon>
    </lineage>
</organism>
<accession>A0A8H6FX43</accession>
<name>A0A8H6FX43_9LECA</name>
<dbReference type="RefSeq" id="XP_037165700.1">
    <property type="nucleotide sequence ID" value="XM_037307362.1"/>
</dbReference>
<keyword evidence="2" id="KW-1185">Reference proteome</keyword>
<sequence>MARGAISLAAIPSMASLVNLSNELLIQISDYLYLPDLEYFAFLSPRIFNVCQQRIEEHQQSRNNHRRKDQTRWRMGHPDLSWTDFFNEMCRLDYAPYVQELILERRTGVGGPSPRLTPEELAAFIQFVRASPYILPNEEDELLYQEMFVPREQFWHRPYRRNHEGGQFSERRTSLNTGSTRLFFEHLYIMVTSHRSELQHSEKFTYSSGGKMYLFATRNTHRLMPTVETSVNL</sequence>
<evidence type="ECO:0008006" key="3">
    <source>
        <dbReference type="Google" id="ProtNLM"/>
    </source>
</evidence>
<dbReference type="AlphaFoldDB" id="A0A8H6FX43"/>
<dbReference type="EMBL" id="JACCJC010000019">
    <property type="protein sequence ID" value="KAF6236354.1"/>
    <property type="molecule type" value="Genomic_DNA"/>
</dbReference>